<dbReference type="PANTHER" id="PTHR30511">
    <property type="entry name" value="ALANINE RACEMASE"/>
    <property type="match status" value="1"/>
</dbReference>
<organism evidence="9 11">
    <name type="scientific">Halarcobacter bivalviorum</name>
    <dbReference type="NCBI Taxonomy" id="663364"/>
    <lineage>
        <taxon>Bacteria</taxon>
        <taxon>Pseudomonadati</taxon>
        <taxon>Campylobacterota</taxon>
        <taxon>Epsilonproteobacteria</taxon>
        <taxon>Campylobacterales</taxon>
        <taxon>Arcobacteraceae</taxon>
        <taxon>Halarcobacter</taxon>
    </lineage>
</organism>
<accession>A0AAX2A9Q5</accession>
<dbReference type="Gene3D" id="3.20.20.10">
    <property type="entry name" value="Alanine racemase"/>
    <property type="match status" value="1"/>
</dbReference>
<dbReference type="InterPro" id="IPR009006">
    <property type="entry name" value="Ala_racemase/Decarboxylase_C"/>
</dbReference>
<dbReference type="InterPro" id="IPR011079">
    <property type="entry name" value="Ala_racemase_C"/>
</dbReference>
<dbReference type="PANTHER" id="PTHR30511:SF0">
    <property type="entry name" value="ALANINE RACEMASE, CATABOLIC-RELATED"/>
    <property type="match status" value="1"/>
</dbReference>
<dbReference type="KEGG" id="hbv:ABIV_0704"/>
<feature type="binding site" evidence="4 6">
    <location>
        <position position="295"/>
    </location>
    <ligand>
        <name>substrate</name>
    </ligand>
</feature>
<gene>
    <name evidence="8" type="primary">alr</name>
    <name evidence="8" type="ORF">ABIV_0704</name>
    <name evidence="9" type="ORF">CRV05_00305</name>
</gene>
<dbReference type="NCBIfam" id="NF000791">
    <property type="entry name" value="PRK00053.2-2"/>
    <property type="match status" value="1"/>
</dbReference>
<proteinExistence type="inferred from homology"/>
<reference evidence="8 10" key="2">
    <citation type="submission" date="2018-07" db="EMBL/GenBank/DDBJ databases">
        <title>Complete genome of the Arcobacter bivalviorum type strain LMG 26154.</title>
        <authorList>
            <person name="Miller W.G."/>
            <person name="Yee E."/>
            <person name="Bono J.L."/>
        </authorList>
    </citation>
    <scope>NUCLEOTIDE SEQUENCE [LARGE SCALE GENOMIC DNA]</scope>
    <source>
        <strain evidence="8 10">LMG 26154</strain>
    </source>
</reference>
<evidence type="ECO:0000256" key="3">
    <source>
        <dbReference type="ARBA" id="ARBA00023235"/>
    </source>
</evidence>
<dbReference type="GO" id="GO:0005829">
    <property type="term" value="C:cytosol"/>
    <property type="evidence" value="ECO:0007669"/>
    <property type="project" value="TreeGrafter"/>
</dbReference>
<dbReference type="Pfam" id="PF01168">
    <property type="entry name" value="Ala_racemase_N"/>
    <property type="match status" value="1"/>
</dbReference>
<evidence type="ECO:0000256" key="4">
    <source>
        <dbReference type="HAMAP-Rule" id="MF_01201"/>
    </source>
</evidence>
<feature type="domain" description="Alanine racemase C-terminal" evidence="7">
    <location>
        <begin position="228"/>
        <end position="340"/>
    </location>
</feature>
<feature type="active site" description="Proton acceptor; specific for L-alanine" evidence="4">
    <location>
        <position position="249"/>
    </location>
</feature>
<name>A0AAX2A9Q5_9BACT</name>
<evidence type="ECO:0000256" key="6">
    <source>
        <dbReference type="PIRSR" id="PIRSR600821-52"/>
    </source>
</evidence>
<evidence type="ECO:0000256" key="2">
    <source>
        <dbReference type="ARBA" id="ARBA00022898"/>
    </source>
</evidence>
<keyword evidence="3 4" id="KW-0413">Isomerase</keyword>
<dbReference type="Pfam" id="PF00842">
    <property type="entry name" value="Ala_racemase_C"/>
    <property type="match status" value="1"/>
</dbReference>
<feature type="modified residue" description="N6-(pyridoxal phosphate)lysine" evidence="4 5">
    <location>
        <position position="33"/>
    </location>
</feature>
<evidence type="ECO:0000256" key="5">
    <source>
        <dbReference type="PIRSR" id="PIRSR600821-50"/>
    </source>
</evidence>
<dbReference type="AlphaFoldDB" id="A0AAX2A9Q5"/>
<keyword evidence="11" id="KW-1185">Reference proteome</keyword>
<dbReference type="InterPro" id="IPR020622">
    <property type="entry name" value="Ala_racemase_pyridoxalP-BS"/>
</dbReference>
<comment type="pathway">
    <text evidence="4">Amino-acid biosynthesis; D-alanine biosynthesis; D-alanine from L-alanine: step 1/1.</text>
</comment>
<dbReference type="InterPro" id="IPR001608">
    <property type="entry name" value="Ala_racemase_N"/>
</dbReference>
<dbReference type="PRINTS" id="PR00992">
    <property type="entry name" value="ALARACEMASE"/>
</dbReference>
<dbReference type="SUPFAM" id="SSF51419">
    <property type="entry name" value="PLP-binding barrel"/>
    <property type="match status" value="1"/>
</dbReference>
<keyword evidence="2 4" id="KW-0663">Pyridoxal phosphate</keyword>
<dbReference type="SMART" id="SM01005">
    <property type="entry name" value="Ala_racemase_C"/>
    <property type="match status" value="1"/>
</dbReference>
<comment type="cofactor">
    <cofactor evidence="1 4 5">
        <name>pyridoxal 5'-phosphate</name>
        <dbReference type="ChEBI" id="CHEBI:597326"/>
    </cofactor>
</comment>
<feature type="binding site" evidence="4 6">
    <location>
        <position position="118"/>
    </location>
    <ligand>
        <name>substrate</name>
    </ligand>
</feature>
<comment type="catalytic activity">
    <reaction evidence="4">
        <text>L-alanine = D-alanine</text>
        <dbReference type="Rhea" id="RHEA:20249"/>
        <dbReference type="ChEBI" id="CHEBI:57416"/>
        <dbReference type="ChEBI" id="CHEBI:57972"/>
        <dbReference type="EC" id="5.1.1.1"/>
    </reaction>
</comment>
<dbReference type="PROSITE" id="PS00395">
    <property type="entry name" value="ALANINE_RACEMASE"/>
    <property type="match status" value="1"/>
</dbReference>
<dbReference type="SUPFAM" id="SSF50621">
    <property type="entry name" value="Alanine racemase C-terminal domain-like"/>
    <property type="match status" value="1"/>
</dbReference>
<dbReference type="EMBL" id="CP031217">
    <property type="protein sequence ID" value="AXH11717.1"/>
    <property type="molecule type" value="Genomic_DNA"/>
</dbReference>
<evidence type="ECO:0000313" key="8">
    <source>
        <dbReference type="EMBL" id="AXH11717.1"/>
    </source>
</evidence>
<dbReference type="EMBL" id="PDKM01000001">
    <property type="protein sequence ID" value="RXK10848.1"/>
    <property type="molecule type" value="Genomic_DNA"/>
</dbReference>
<dbReference type="GO" id="GO:0030170">
    <property type="term" value="F:pyridoxal phosphate binding"/>
    <property type="evidence" value="ECO:0007669"/>
    <property type="project" value="UniProtKB-UniRule"/>
</dbReference>
<reference evidence="9 11" key="1">
    <citation type="submission" date="2017-10" db="EMBL/GenBank/DDBJ databases">
        <title>Genomics of the genus Arcobacter.</title>
        <authorList>
            <person name="Perez-Cataluna A."/>
            <person name="Figueras M.J."/>
        </authorList>
    </citation>
    <scope>NUCLEOTIDE SEQUENCE [LARGE SCALE GENOMIC DNA]</scope>
    <source>
        <strain evidence="9 11">CECT 7835</strain>
    </source>
</reference>
<dbReference type="GO" id="GO:0008784">
    <property type="term" value="F:alanine racemase activity"/>
    <property type="evidence" value="ECO:0007669"/>
    <property type="project" value="UniProtKB-UniRule"/>
</dbReference>
<dbReference type="RefSeq" id="WP_114838584.1">
    <property type="nucleotide sequence ID" value="NZ_CP031217.1"/>
</dbReference>
<dbReference type="InterPro" id="IPR029066">
    <property type="entry name" value="PLP-binding_barrel"/>
</dbReference>
<protein>
    <recommendedName>
        <fullName evidence="4">Alanine racemase</fullName>
        <ecNumber evidence="4">5.1.1.1</ecNumber>
    </recommendedName>
</protein>
<dbReference type="Proteomes" id="UP000253850">
    <property type="component" value="Chromosome"/>
</dbReference>
<dbReference type="InterPro" id="IPR000821">
    <property type="entry name" value="Ala_racemase"/>
</dbReference>
<sequence length="340" mass="38694">MAKIVLNKENYFHNLKIISEQAGSKDKIAVVLKDNAYGHGLVEIASMAKEFGIKNAVVRTCEEAKKIETFFEQILILADTTFHTYSHSFHIVVNSLEQLEKVPENTNVHLKIDTGMHRNGISIETLEEAIHGTLRKNLNLTGVMTHFRSADILSCEFFWQKENFKRAKNITVNTCEKLFLPIPKFHSANSSALFRFKNYQEDLARVGIAQYGYLESDSIFDNPDLKPVMSLWAQRISSRKITKGQRVGYGGIFTAKEDMDVSTYDVGYGDGFLRLNGKKRYTTPKGYEILGRVSMDNCSINSKDEKVCIFDDVRQLAEIHDTITYEITTTLNPNIEKEII</sequence>
<dbReference type="Gene3D" id="2.40.37.10">
    <property type="entry name" value="Lyase, Ornithine Decarboxylase, Chain A, domain 1"/>
    <property type="match status" value="1"/>
</dbReference>
<dbReference type="GO" id="GO:0030632">
    <property type="term" value="P:D-alanine biosynthetic process"/>
    <property type="evidence" value="ECO:0007669"/>
    <property type="project" value="UniProtKB-UniRule"/>
</dbReference>
<evidence type="ECO:0000259" key="7">
    <source>
        <dbReference type="SMART" id="SM01005"/>
    </source>
</evidence>
<dbReference type="NCBIfam" id="TIGR00492">
    <property type="entry name" value="alr"/>
    <property type="match status" value="1"/>
</dbReference>
<feature type="active site" description="Proton acceptor; specific for D-alanine" evidence="4">
    <location>
        <position position="33"/>
    </location>
</feature>
<dbReference type="EC" id="5.1.1.1" evidence="4"/>
<evidence type="ECO:0000313" key="11">
    <source>
        <dbReference type="Proteomes" id="UP000289193"/>
    </source>
</evidence>
<dbReference type="HAMAP" id="MF_01201">
    <property type="entry name" value="Ala_racemase"/>
    <property type="match status" value="1"/>
</dbReference>
<evidence type="ECO:0000313" key="9">
    <source>
        <dbReference type="EMBL" id="RXK10848.1"/>
    </source>
</evidence>
<comment type="function">
    <text evidence="4">Catalyzes the interconversion of L-alanine and D-alanine. May also act on other amino acids.</text>
</comment>
<dbReference type="Proteomes" id="UP000289193">
    <property type="component" value="Unassembled WGS sequence"/>
</dbReference>
<evidence type="ECO:0000256" key="1">
    <source>
        <dbReference type="ARBA" id="ARBA00001933"/>
    </source>
</evidence>
<dbReference type="CDD" id="cd00430">
    <property type="entry name" value="PLPDE_III_AR"/>
    <property type="match status" value="1"/>
</dbReference>
<comment type="similarity">
    <text evidence="4">Belongs to the alanine racemase family.</text>
</comment>
<evidence type="ECO:0000313" key="10">
    <source>
        <dbReference type="Proteomes" id="UP000253850"/>
    </source>
</evidence>